<dbReference type="InterPro" id="IPR001367">
    <property type="entry name" value="Fe_dep_repressor"/>
</dbReference>
<keyword evidence="8" id="KW-0238">DNA-binding</keyword>
<feature type="domain" description="HTH dtxR-type" evidence="14">
    <location>
        <begin position="1"/>
        <end position="63"/>
    </location>
</feature>
<keyword evidence="16" id="KW-1185">Reference proteome</keyword>
<dbReference type="Gene3D" id="1.10.60.10">
    <property type="entry name" value="Iron dependent repressor, metal binding and dimerisation domain"/>
    <property type="match status" value="1"/>
</dbReference>
<dbReference type="EMBL" id="BMWY01000001">
    <property type="protein sequence ID" value="GGZ43750.1"/>
    <property type="molecule type" value="Genomic_DNA"/>
</dbReference>
<evidence type="ECO:0000256" key="13">
    <source>
        <dbReference type="ARBA" id="ARBA00032593"/>
    </source>
</evidence>
<evidence type="ECO:0000256" key="8">
    <source>
        <dbReference type="ARBA" id="ARBA00023125"/>
    </source>
</evidence>
<reference evidence="16" key="1">
    <citation type="journal article" date="2019" name="Int. J. Syst. Evol. Microbiol.">
        <title>The Global Catalogue of Microorganisms (GCM) 10K type strain sequencing project: providing services to taxonomists for standard genome sequencing and annotation.</title>
        <authorList>
            <consortium name="The Broad Institute Genomics Platform"/>
            <consortium name="The Broad Institute Genome Sequencing Center for Infectious Disease"/>
            <person name="Wu L."/>
            <person name="Ma J."/>
        </authorList>
    </citation>
    <scope>NUCLEOTIDE SEQUENCE [LARGE SCALE GENOMIC DNA]</scope>
    <source>
        <strain evidence="16">KCTC 12708</strain>
    </source>
</reference>
<keyword evidence="5" id="KW-0963">Cytoplasm</keyword>
<dbReference type="InterPro" id="IPR036390">
    <property type="entry name" value="WH_DNA-bd_sf"/>
</dbReference>
<evidence type="ECO:0000256" key="5">
    <source>
        <dbReference type="ARBA" id="ARBA00022490"/>
    </source>
</evidence>
<dbReference type="SUPFAM" id="SSF47979">
    <property type="entry name" value="Iron-dependent repressor protein, dimerization domain"/>
    <property type="match status" value="1"/>
</dbReference>
<dbReference type="InterPro" id="IPR036388">
    <property type="entry name" value="WH-like_DNA-bd_sf"/>
</dbReference>
<dbReference type="PANTHER" id="PTHR33238:SF11">
    <property type="entry name" value="TRANSCRIPTIONAL REGULATOR MNTR"/>
    <property type="match status" value="1"/>
</dbReference>
<dbReference type="SUPFAM" id="SSF46785">
    <property type="entry name" value="Winged helix' DNA-binding domain"/>
    <property type="match status" value="1"/>
</dbReference>
<protein>
    <recommendedName>
        <fullName evidence="4">Transcriptional regulator MntR</fullName>
    </recommendedName>
    <alternativeName>
        <fullName evidence="13">Manganese transport regulator</fullName>
    </alternativeName>
</protein>
<evidence type="ECO:0000256" key="11">
    <source>
        <dbReference type="ARBA" id="ARBA00023211"/>
    </source>
</evidence>
<dbReference type="InterPro" id="IPR038157">
    <property type="entry name" value="FeoA_core_dom"/>
</dbReference>
<evidence type="ECO:0000256" key="12">
    <source>
        <dbReference type="ARBA" id="ARBA00025185"/>
    </source>
</evidence>
<dbReference type="InterPro" id="IPR050536">
    <property type="entry name" value="DtxR_MntR_Metal-Reg"/>
</dbReference>
<evidence type="ECO:0000256" key="1">
    <source>
        <dbReference type="ARBA" id="ARBA00004496"/>
    </source>
</evidence>
<dbReference type="InterPro" id="IPR007167">
    <property type="entry name" value="Fe-transptr_FeoA-like"/>
</dbReference>
<sequence>MTLSEENYLKAIFNLEEQTHKGVPTNAIAEMMETKASSATDMVKRLSEKDLLKYKPYQGTRLTPKGKSHAVKVIRKHRLWETFLVENLDFTWDEVHEVAEQLEHIQSDKLIHQLDKFLGYPKTDPHGDPIPDEEGNIAKIEKKVLAELQQEDEGVCVGVDDSSSAFLKYLDKLDISLGNKIKVIEKEAFDNSMVIQVEENTISISSLASKNIYVRKTS</sequence>
<organism evidence="15 16">
    <name type="scientific">Mesonia mobilis</name>
    <dbReference type="NCBI Taxonomy" id="369791"/>
    <lineage>
        <taxon>Bacteria</taxon>
        <taxon>Pseudomonadati</taxon>
        <taxon>Bacteroidota</taxon>
        <taxon>Flavobacteriia</taxon>
        <taxon>Flavobacteriales</taxon>
        <taxon>Flavobacteriaceae</taxon>
        <taxon>Mesonia</taxon>
    </lineage>
</organism>
<comment type="subunit">
    <text evidence="3">Homodimer.</text>
</comment>
<evidence type="ECO:0000256" key="4">
    <source>
        <dbReference type="ARBA" id="ARBA00022386"/>
    </source>
</evidence>
<keyword evidence="10" id="KW-0804">Transcription</keyword>
<evidence type="ECO:0000256" key="3">
    <source>
        <dbReference type="ARBA" id="ARBA00011738"/>
    </source>
</evidence>
<accession>A0ABQ3BG89</accession>
<evidence type="ECO:0000256" key="2">
    <source>
        <dbReference type="ARBA" id="ARBA00007871"/>
    </source>
</evidence>
<dbReference type="PANTHER" id="PTHR33238">
    <property type="entry name" value="IRON (METAL) DEPENDENT REPRESSOR, DTXR FAMILY"/>
    <property type="match status" value="1"/>
</dbReference>
<evidence type="ECO:0000313" key="15">
    <source>
        <dbReference type="EMBL" id="GGZ43750.1"/>
    </source>
</evidence>
<keyword evidence="9" id="KW-0010">Activator</keyword>
<dbReference type="Proteomes" id="UP000615593">
    <property type="component" value="Unassembled WGS sequence"/>
</dbReference>
<dbReference type="Pfam" id="PF02742">
    <property type="entry name" value="Fe_dep_repr_C"/>
    <property type="match status" value="1"/>
</dbReference>
<keyword evidence="6" id="KW-0678">Repressor</keyword>
<evidence type="ECO:0000256" key="9">
    <source>
        <dbReference type="ARBA" id="ARBA00023159"/>
    </source>
</evidence>
<comment type="similarity">
    <text evidence="2">Belongs to the DtxR/MntR family.</text>
</comment>
<keyword evidence="11" id="KW-0464">Manganese</keyword>
<dbReference type="InterPro" id="IPR022687">
    <property type="entry name" value="HTH_DTXR"/>
</dbReference>
<evidence type="ECO:0000256" key="6">
    <source>
        <dbReference type="ARBA" id="ARBA00022491"/>
    </source>
</evidence>
<dbReference type="Gene3D" id="2.30.30.90">
    <property type="match status" value="1"/>
</dbReference>
<evidence type="ECO:0000313" key="16">
    <source>
        <dbReference type="Proteomes" id="UP000615593"/>
    </source>
</evidence>
<comment type="subcellular location">
    <subcellularLocation>
        <location evidence="1">Cytoplasm</location>
    </subcellularLocation>
</comment>
<evidence type="ECO:0000256" key="7">
    <source>
        <dbReference type="ARBA" id="ARBA00023015"/>
    </source>
</evidence>
<evidence type="ECO:0000256" key="10">
    <source>
        <dbReference type="ARBA" id="ARBA00023163"/>
    </source>
</evidence>
<evidence type="ECO:0000259" key="14">
    <source>
        <dbReference type="PROSITE" id="PS50944"/>
    </source>
</evidence>
<dbReference type="Pfam" id="PF04023">
    <property type="entry name" value="FeoA"/>
    <property type="match status" value="1"/>
</dbReference>
<dbReference type="InterPro" id="IPR036421">
    <property type="entry name" value="Fe_dep_repressor_sf"/>
</dbReference>
<name>A0ABQ3BG89_9FLAO</name>
<dbReference type="GeneID" id="94367724"/>
<comment type="function">
    <text evidence="12">In the presence of manganese, represses expression of mntH and mntS. Up-regulates expression of mntP.</text>
</comment>
<dbReference type="RefSeq" id="WP_027884765.1">
    <property type="nucleotide sequence ID" value="NZ_BMWY01000001.1"/>
</dbReference>
<dbReference type="SMART" id="SM00529">
    <property type="entry name" value="HTH_DTXR"/>
    <property type="match status" value="1"/>
</dbReference>
<dbReference type="PROSITE" id="PS50944">
    <property type="entry name" value="HTH_DTXR"/>
    <property type="match status" value="1"/>
</dbReference>
<dbReference type="Gene3D" id="1.10.10.10">
    <property type="entry name" value="Winged helix-like DNA-binding domain superfamily/Winged helix DNA-binding domain"/>
    <property type="match status" value="1"/>
</dbReference>
<keyword evidence="7" id="KW-0805">Transcription regulation</keyword>
<gene>
    <name evidence="15" type="primary">sirR</name>
    <name evidence="15" type="ORF">GCM10008088_00860</name>
</gene>
<dbReference type="Pfam" id="PF01325">
    <property type="entry name" value="Fe_dep_repress"/>
    <property type="match status" value="1"/>
</dbReference>
<dbReference type="SMART" id="SM00899">
    <property type="entry name" value="FeoA"/>
    <property type="match status" value="1"/>
</dbReference>
<comment type="caution">
    <text evidence="15">The sequence shown here is derived from an EMBL/GenBank/DDBJ whole genome shotgun (WGS) entry which is preliminary data.</text>
</comment>
<proteinExistence type="inferred from homology"/>
<dbReference type="InterPro" id="IPR022689">
    <property type="entry name" value="Iron_dep_repressor"/>
</dbReference>